<keyword evidence="3" id="KW-1185">Reference proteome</keyword>
<dbReference type="RefSeq" id="WP_075899154.1">
    <property type="nucleotide sequence ID" value="NZ_MKZS01000001.1"/>
</dbReference>
<reference evidence="2 3" key="1">
    <citation type="submission" date="2016-10" db="EMBL/GenBank/DDBJ databases">
        <title>Comparative genomics uncovers the prolific and rare metabolic potential of the cyanobacterial genus Moorea.</title>
        <authorList>
            <person name="Leao T."/>
            <person name="Castelao G."/>
            <person name="Korobeynikov A."/>
            <person name="Monroe E.A."/>
            <person name="Podell S."/>
            <person name="Glukhov E."/>
            <person name="Allen E."/>
            <person name="Gerwick W.H."/>
            <person name="Gerwick L."/>
        </authorList>
    </citation>
    <scope>NUCLEOTIDE SEQUENCE [LARGE SCALE GENOMIC DNA]</scope>
    <source>
        <strain evidence="2 3">PNG5-198</strain>
    </source>
</reference>
<evidence type="ECO:0000313" key="3">
    <source>
        <dbReference type="Proteomes" id="UP000186657"/>
    </source>
</evidence>
<dbReference type="InterPro" id="IPR025164">
    <property type="entry name" value="Toastrack_DUF4097"/>
</dbReference>
<dbReference type="Pfam" id="PF13349">
    <property type="entry name" value="DUF4097"/>
    <property type="match status" value="1"/>
</dbReference>
<gene>
    <name evidence="2" type="ORF">BJP37_11860</name>
</gene>
<organism evidence="2 3">
    <name type="scientific">Moorena bouillonii PNG</name>
    <dbReference type="NCBI Taxonomy" id="568701"/>
    <lineage>
        <taxon>Bacteria</taxon>
        <taxon>Bacillati</taxon>
        <taxon>Cyanobacteriota</taxon>
        <taxon>Cyanophyceae</taxon>
        <taxon>Coleofasciculales</taxon>
        <taxon>Coleofasciculaceae</taxon>
        <taxon>Moorena</taxon>
    </lineage>
</organism>
<protein>
    <recommendedName>
        <fullName evidence="1">DUF4097 domain-containing protein</fullName>
    </recommendedName>
</protein>
<sequence>MRRLPLLLTILAVLLCGPTLYAGDPIQRSVEGRVALPPGSTLELENLLGSIQVEGDAPAGEALLEATVIAEHKDPELARSLAESIAFRIDGTRVQVTFPVDRHTTFRLPRAERGGLISRWVTPLLKKDTVTAEYDGRMVELGNVRKAPALAVHLRVRLPRDSRAALRQAVGSIDCARFRGDLSLTNAAGAVRVQQFYGTLDARSARGTLDVRTVRGGQLSLQTGTGDLMLADVQTGSVSLQSGEGSIEATDIKAEQVEARSSEGAIVLYQLEPGQLAVESAGGDIELESTLKYARSWQVESRRGDVELRLGRYASFALTTRTAGNGFAAEGLELEQVGQDSEGTHWQHKRGGPRLAVAAGGKVTLRSQ</sequence>
<dbReference type="EMBL" id="MKZS01000001">
    <property type="protein sequence ID" value="OLT59618.1"/>
    <property type="molecule type" value="Genomic_DNA"/>
</dbReference>
<evidence type="ECO:0000259" key="1">
    <source>
        <dbReference type="Pfam" id="PF13349"/>
    </source>
</evidence>
<comment type="caution">
    <text evidence="2">The sequence shown here is derived from an EMBL/GenBank/DDBJ whole genome shotgun (WGS) entry which is preliminary data.</text>
</comment>
<dbReference type="Gene3D" id="2.160.20.120">
    <property type="match status" value="1"/>
</dbReference>
<dbReference type="Proteomes" id="UP000186657">
    <property type="component" value="Unassembled WGS sequence"/>
</dbReference>
<name>A0A1U7N0Y6_9CYAN</name>
<feature type="domain" description="DUF4097" evidence="1">
    <location>
        <begin position="197"/>
        <end position="352"/>
    </location>
</feature>
<evidence type="ECO:0000313" key="2">
    <source>
        <dbReference type="EMBL" id="OLT59618.1"/>
    </source>
</evidence>
<proteinExistence type="predicted"/>
<accession>A0A1U7N0Y6</accession>
<dbReference type="AlphaFoldDB" id="A0A1U7N0Y6"/>